<evidence type="ECO:0000313" key="3">
    <source>
        <dbReference type="Proteomes" id="UP000034047"/>
    </source>
</evidence>
<dbReference type="EMBL" id="JJOU01000152">
    <property type="protein sequence ID" value="KKG11801.1"/>
    <property type="molecule type" value="Genomic_DNA"/>
</dbReference>
<feature type="transmembrane region" description="Helical" evidence="1">
    <location>
        <begin position="250"/>
        <end position="275"/>
    </location>
</feature>
<dbReference type="PATRIC" id="fig|2209.41.peg.925"/>
<gene>
    <name evidence="2" type="ORF">DU34_04190</name>
</gene>
<feature type="transmembrane region" description="Helical" evidence="1">
    <location>
        <begin position="12"/>
        <end position="30"/>
    </location>
</feature>
<accession>A0A0F8C9U1</accession>
<evidence type="ECO:0008006" key="4">
    <source>
        <dbReference type="Google" id="ProtNLM"/>
    </source>
</evidence>
<dbReference type="RefSeq" id="WP_052735602.1">
    <property type="nucleotide sequence ID" value="NZ_JJOU01000152.1"/>
</dbReference>
<feature type="transmembrane region" description="Helical" evidence="1">
    <location>
        <begin position="287"/>
        <end position="317"/>
    </location>
</feature>
<dbReference type="Proteomes" id="UP000034047">
    <property type="component" value="Unassembled WGS sequence"/>
</dbReference>
<keyword evidence="1" id="KW-1133">Transmembrane helix</keyword>
<evidence type="ECO:0000256" key="1">
    <source>
        <dbReference type="SAM" id="Phobius"/>
    </source>
</evidence>
<feature type="transmembrane region" description="Helical" evidence="1">
    <location>
        <begin position="222"/>
        <end position="244"/>
    </location>
</feature>
<feature type="transmembrane region" description="Helical" evidence="1">
    <location>
        <begin position="91"/>
        <end position="111"/>
    </location>
</feature>
<reference evidence="2 3" key="1">
    <citation type="journal article" date="2015" name="ISME J.">
        <title>Genomic and phenotypic differentiation among Methanosarcina mazei populations from Columbia River sediment.</title>
        <authorList>
            <person name="Youngblut N.D."/>
            <person name="Wirth J.S."/>
            <person name="Henriksen J.R."/>
            <person name="Smith M."/>
            <person name="Simon H."/>
            <person name="Metcalf W.W."/>
            <person name="Whitaker R.J."/>
        </authorList>
    </citation>
    <scope>NUCLEOTIDE SEQUENCE [LARGE SCALE GENOMIC DNA]</scope>
    <source>
        <strain evidence="2 3">2.F.T.2.6</strain>
    </source>
</reference>
<keyword evidence="1" id="KW-0472">Membrane</keyword>
<feature type="transmembrane region" description="Helical" evidence="1">
    <location>
        <begin position="329"/>
        <end position="350"/>
    </location>
</feature>
<feature type="transmembrane region" description="Helical" evidence="1">
    <location>
        <begin position="171"/>
        <end position="201"/>
    </location>
</feature>
<evidence type="ECO:0000313" key="2">
    <source>
        <dbReference type="EMBL" id="KKG11801.1"/>
    </source>
</evidence>
<name>A0A0F8C9U1_METMZ</name>
<feature type="transmembrane region" description="Helical" evidence="1">
    <location>
        <begin position="148"/>
        <end position="165"/>
    </location>
</feature>
<dbReference type="AlphaFoldDB" id="A0A0F8C9U1"/>
<sequence length="511" mass="58601">MNADFRYRNKALLWLLLIVLNIIIRIPSASHEIGGDTYQLHSIANSLTQFGEARWWSDWLSIFGMSAYSYASAVPFSLSGISQLTGTDMEITVYLFALLLGLLSTSTVYIMAGTIYDGFISKYLMALFYSISAGILAFTSWNASARGLFLVLFPLFIFVLLKKFSSGWKKLILTAFVFIYLRATHNFVYFAIPLMVVFIFIKIVTGKWFTFKDMKATKYQNYLFLFITCILFVIPFFTKLFITGSKYRGFITILITTTRYIGPIIAFVIPGFLYLALKNNRTKEENVILLSSLFFIPIFFSPTYGKFVILPLAIFYISIAVKNAVANKIRFSTILLILLICSLTLFSSFYSHFRSGESDEYFQMSEYTNAAGIWSRNYIPENSRAYTTNAEIARMAAVSNGHIIVPMTPPLSLIYGYVEDVNNSSTKQSYLSKEFYFEGASIPKSGTLIWGSYNWYSNFGIKDLRVKDFMDKYDIKYIVEDNRYYSTKLTNSLEENKNFICNNGRTRIWMV</sequence>
<organism evidence="2 3">
    <name type="scientific">Methanosarcina mazei</name>
    <name type="common">Methanosarcina frisia</name>
    <dbReference type="NCBI Taxonomy" id="2209"/>
    <lineage>
        <taxon>Archaea</taxon>
        <taxon>Methanobacteriati</taxon>
        <taxon>Methanobacteriota</taxon>
        <taxon>Stenosarchaea group</taxon>
        <taxon>Methanomicrobia</taxon>
        <taxon>Methanosarcinales</taxon>
        <taxon>Methanosarcinaceae</taxon>
        <taxon>Methanosarcina</taxon>
    </lineage>
</organism>
<comment type="caution">
    <text evidence="2">The sequence shown here is derived from an EMBL/GenBank/DDBJ whole genome shotgun (WGS) entry which is preliminary data.</text>
</comment>
<protein>
    <recommendedName>
        <fullName evidence="4">Glycosyltransferase RgtA/B/C/D-like domain-containing protein</fullName>
    </recommendedName>
</protein>
<feature type="transmembrane region" description="Helical" evidence="1">
    <location>
        <begin position="59"/>
        <end position="79"/>
    </location>
</feature>
<feature type="transmembrane region" description="Helical" evidence="1">
    <location>
        <begin position="123"/>
        <end position="141"/>
    </location>
</feature>
<keyword evidence="1" id="KW-0812">Transmembrane</keyword>
<proteinExistence type="predicted"/>